<evidence type="ECO:0000256" key="1">
    <source>
        <dbReference type="SAM" id="MobiDB-lite"/>
    </source>
</evidence>
<reference evidence="2" key="1">
    <citation type="submission" date="2018-02" db="EMBL/GenBank/DDBJ databases">
        <title>Rhizophora mucronata_Transcriptome.</title>
        <authorList>
            <person name="Meera S.P."/>
            <person name="Sreeshan A."/>
            <person name="Augustine A."/>
        </authorList>
    </citation>
    <scope>NUCLEOTIDE SEQUENCE</scope>
    <source>
        <tissue evidence="2">Leaf</tissue>
    </source>
</reference>
<evidence type="ECO:0000313" key="2">
    <source>
        <dbReference type="EMBL" id="MBX71854.1"/>
    </source>
</evidence>
<organism evidence="2">
    <name type="scientific">Rhizophora mucronata</name>
    <name type="common">Asiatic mangrove</name>
    <dbReference type="NCBI Taxonomy" id="61149"/>
    <lineage>
        <taxon>Eukaryota</taxon>
        <taxon>Viridiplantae</taxon>
        <taxon>Streptophyta</taxon>
        <taxon>Embryophyta</taxon>
        <taxon>Tracheophyta</taxon>
        <taxon>Spermatophyta</taxon>
        <taxon>Magnoliopsida</taxon>
        <taxon>eudicotyledons</taxon>
        <taxon>Gunneridae</taxon>
        <taxon>Pentapetalae</taxon>
        <taxon>rosids</taxon>
        <taxon>fabids</taxon>
        <taxon>Malpighiales</taxon>
        <taxon>Rhizophoraceae</taxon>
        <taxon>Rhizophora</taxon>
    </lineage>
</organism>
<dbReference type="Gene3D" id="3.40.50.300">
    <property type="entry name" value="P-loop containing nucleotide triphosphate hydrolases"/>
    <property type="match status" value="1"/>
</dbReference>
<feature type="compositionally biased region" description="Basic and acidic residues" evidence="1">
    <location>
        <begin position="142"/>
        <end position="154"/>
    </location>
</feature>
<dbReference type="EMBL" id="GGEC01091370">
    <property type="protein sequence ID" value="MBX71854.1"/>
    <property type="molecule type" value="Transcribed_RNA"/>
</dbReference>
<dbReference type="PANTHER" id="PTHR37807">
    <property type="entry name" value="OS07G0160300 PROTEIN"/>
    <property type="match status" value="1"/>
</dbReference>
<evidence type="ECO:0008006" key="3">
    <source>
        <dbReference type="Google" id="ProtNLM"/>
    </source>
</evidence>
<proteinExistence type="predicted"/>
<accession>A0A2P2QYA3</accession>
<dbReference type="AlphaFoldDB" id="A0A2P2QYA3"/>
<feature type="region of interest" description="Disordered" evidence="1">
    <location>
        <begin position="142"/>
        <end position="161"/>
    </location>
</feature>
<sequence>MSAMKNEALMGVQMVIAMKGHPGTGKSTLAHALASSLRIPLIDKDDVRDSTFPLQSYLSPPPATATANPTASKLLNDLSYQVIWQIALTQLRLGLSVIVDSPLSRRSHLDRLLHLASLTGACLVIVECKPSDEVEWRRRLERRGSGAADDHRQEGAAGAWHKPSEWQDLERLVEGYGGCTDYDVGHVPKLVVDTTAPVGLDQIASTVKAFLASHSHLHTP</sequence>
<name>A0A2P2QYA3_RHIMU</name>
<dbReference type="Pfam" id="PF13671">
    <property type="entry name" value="AAA_33"/>
    <property type="match status" value="1"/>
</dbReference>
<protein>
    <recommendedName>
        <fullName evidence="3">P-loop containing nucleoside triphosphate hydrolase protein</fullName>
    </recommendedName>
</protein>
<dbReference type="InterPro" id="IPR027417">
    <property type="entry name" value="P-loop_NTPase"/>
</dbReference>
<dbReference type="SUPFAM" id="SSF52540">
    <property type="entry name" value="P-loop containing nucleoside triphosphate hydrolases"/>
    <property type="match status" value="1"/>
</dbReference>
<dbReference type="PANTHER" id="PTHR37807:SF3">
    <property type="entry name" value="OS07G0160300 PROTEIN"/>
    <property type="match status" value="1"/>
</dbReference>